<evidence type="ECO:0000256" key="2">
    <source>
        <dbReference type="ARBA" id="ARBA00022448"/>
    </source>
</evidence>
<dbReference type="FunFam" id="1.20.1250.20:FF:000003">
    <property type="entry name" value="Solute carrier family 17 member 3"/>
    <property type="match status" value="1"/>
</dbReference>
<keyword evidence="4" id="KW-0769">Symport</keyword>
<evidence type="ECO:0000256" key="6">
    <source>
        <dbReference type="ARBA" id="ARBA00023136"/>
    </source>
</evidence>
<dbReference type="Pfam" id="PF07690">
    <property type="entry name" value="MFS_1"/>
    <property type="match status" value="1"/>
</dbReference>
<name>A0A1B6MGD1_9HEMI</name>
<evidence type="ECO:0000259" key="8">
    <source>
        <dbReference type="PROSITE" id="PS50850"/>
    </source>
</evidence>
<feature type="transmembrane region" description="Helical" evidence="7">
    <location>
        <begin position="281"/>
        <end position="299"/>
    </location>
</feature>
<protein>
    <recommendedName>
        <fullName evidence="8">Major facilitator superfamily (MFS) profile domain-containing protein</fullName>
    </recommendedName>
</protein>
<evidence type="ECO:0000313" key="9">
    <source>
        <dbReference type="EMBL" id="JAT30640.1"/>
    </source>
</evidence>
<evidence type="ECO:0000256" key="1">
    <source>
        <dbReference type="ARBA" id="ARBA00004141"/>
    </source>
</evidence>
<dbReference type="GO" id="GO:0015293">
    <property type="term" value="F:symporter activity"/>
    <property type="evidence" value="ECO:0007669"/>
    <property type="project" value="UniProtKB-KW"/>
</dbReference>
<sequence>MVWSFLRRCCAPIPQRGVIAVMVLTGLALQYIHRLSFNLAITVIAFKNEVHKNRSDEICTPPEVTEGQLQEELKAEFHWDVHDQANLLGAFFVGYCISQIPGGILGDVFGPKKVLGYGVLLSGLCSLLTPISARIHVDALLAVRILMGIAQGPVFPALSSFNARWALPHERSFLSAFMSSGVVVGAVTSNAVTGLLLDGLDQWDHVFYIYAVVTILWFGIWYMLAHDSVDSHPFITDAEKTKIGDALKVDLDVTNVKVPYCAIATSIPVWAMTVANVGHDWAFYITVILLPQYLSYVLHFDVKANGFLNTLPYIAMMTVSLSSSRLADFIVKKGYMTRTIQNKVYLFWSNIIPCVCLILASYAGCNRVLAVAMFVVGFGLMGTIYSSVRVCNVDMAPNFAGTLMAMMNGFGSLSGLLSPQLFAFFITDHTVASWRMGFFYSTAFVTATTIFFYIFGTSKLQPWNSPPKTEDAAVAVEEGEGGEDKLI</sequence>
<proteinExistence type="predicted"/>
<evidence type="ECO:0000256" key="5">
    <source>
        <dbReference type="ARBA" id="ARBA00022989"/>
    </source>
</evidence>
<feature type="transmembrane region" description="Helical" evidence="7">
    <location>
        <begin position="311"/>
        <end position="331"/>
    </location>
</feature>
<dbReference type="PANTHER" id="PTHR11662">
    <property type="entry name" value="SOLUTE CARRIER FAMILY 17"/>
    <property type="match status" value="1"/>
</dbReference>
<feature type="transmembrane region" description="Helical" evidence="7">
    <location>
        <begin position="173"/>
        <end position="195"/>
    </location>
</feature>
<evidence type="ECO:0000256" key="7">
    <source>
        <dbReference type="SAM" id="Phobius"/>
    </source>
</evidence>
<keyword evidence="5 7" id="KW-1133">Transmembrane helix</keyword>
<keyword evidence="3 7" id="KW-0812">Transmembrane</keyword>
<keyword evidence="6 7" id="KW-0472">Membrane</keyword>
<evidence type="ECO:0000313" key="10">
    <source>
        <dbReference type="EMBL" id="JAT31937.1"/>
    </source>
</evidence>
<comment type="subcellular location">
    <subcellularLocation>
        <location evidence="1">Membrane</location>
        <topology evidence="1">Multi-pass membrane protein</topology>
    </subcellularLocation>
</comment>
<dbReference type="InterPro" id="IPR011701">
    <property type="entry name" value="MFS"/>
</dbReference>
<keyword evidence="2" id="KW-0813">Transport</keyword>
<organism evidence="11">
    <name type="scientific">Graphocephala atropunctata</name>
    <dbReference type="NCBI Taxonomy" id="36148"/>
    <lineage>
        <taxon>Eukaryota</taxon>
        <taxon>Metazoa</taxon>
        <taxon>Ecdysozoa</taxon>
        <taxon>Arthropoda</taxon>
        <taxon>Hexapoda</taxon>
        <taxon>Insecta</taxon>
        <taxon>Pterygota</taxon>
        <taxon>Neoptera</taxon>
        <taxon>Paraneoptera</taxon>
        <taxon>Hemiptera</taxon>
        <taxon>Auchenorrhyncha</taxon>
        <taxon>Membracoidea</taxon>
        <taxon>Cicadellidae</taxon>
        <taxon>Cicadellinae</taxon>
        <taxon>Cicadellini</taxon>
        <taxon>Graphocephala</taxon>
    </lineage>
</organism>
<dbReference type="AlphaFoldDB" id="A0A1B6MGD1"/>
<reference evidence="11" key="1">
    <citation type="submission" date="2015-11" db="EMBL/GenBank/DDBJ databases">
        <title>De novo transcriptome assembly of four potential Pierce s Disease insect vectors from Arizona vineyards.</title>
        <authorList>
            <person name="Tassone E.E."/>
        </authorList>
    </citation>
    <scope>NUCLEOTIDE SEQUENCE</scope>
</reference>
<feature type="transmembrane region" description="Helical" evidence="7">
    <location>
        <begin position="400"/>
        <end position="426"/>
    </location>
</feature>
<accession>A0A1B6MGD1</accession>
<feature type="transmembrane region" description="Helical" evidence="7">
    <location>
        <begin position="139"/>
        <end position="161"/>
    </location>
</feature>
<feature type="transmembrane region" description="Helical" evidence="7">
    <location>
        <begin position="114"/>
        <end position="133"/>
    </location>
</feature>
<feature type="transmembrane region" description="Helical" evidence="7">
    <location>
        <begin position="207"/>
        <end position="225"/>
    </location>
</feature>
<dbReference type="Gene3D" id="1.20.1250.20">
    <property type="entry name" value="MFS general substrate transporter like domains"/>
    <property type="match status" value="2"/>
</dbReference>
<dbReference type="EMBL" id="GEBQ01004969">
    <property type="protein sequence ID" value="JAT35008.1"/>
    <property type="molecule type" value="Transcribed_RNA"/>
</dbReference>
<gene>
    <name evidence="10" type="ORF">g.5027</name>
    <name evidence="11" type="ORF">g.5028</name>
    <name evidence="9" type="ORF">g.5029</name>
</gene>
<feature type="transmembrane region" description="Helical" evidence="7">
    <location>
        <begin position="368"/>
        <end position="388"/>
    </location>
</feature>
<feature type="transmembrane region" description="Helical" evidence="7">
    <location>
        <begin position="343"/>
        <end position="362"/>
    </location>
</feature>
<dbReference type="GO" id="GO:0006820">
    <property type="term" value="P:monoatomic anion transport"/>
    <property type="evidence" value="ECO:0007669"/>
    <property type="project" value="TreeGrafter"/>
</dbReference>
<feature type="domain" description="Major facilitator superfamily (MFS) profile" evidence="8">
    <location>
        <begin position="26"/>
        <end position="461"/>
    </location>
</feature>
<evidence type="ECO:0000256" key="4">
    <source>
        <dbReference type="ARBA" id="ARBA00022847"/>
    </source>
</evidence>
<dbReference type="FunFam" id="1.20.1250.20:FF:000423">
    <property type="entry name" value="Putative inorganic phosphate cotransporter-like Protein"/>
    <property type="match status" value="1"/>
</dbReference>
<evidence type="ECO:0000313" key="11">
    <source>
        <dbReference type="EMBL" id="JAT35008.1"/>
    </source>
</evidence>
<dbReference type="EMBL" id="GEBQ01008040">
    <property type="protein sequence ID" value="JAT31937.1"/>
    <property type="molecule type" value="Transcribed_RNA"/>
</dbReference>
<dbReference type="PANTHER" id="PTHR11662:SF399">
    <property type="entry name" value="FI19708P1-RELATED"/>
    <property type="match status" value="1"/>
</dbReference>
<dbReference type="EMBL" id="GEBQ01009337">
    <property type="protein sequence ID" value="JAT30640.1"/>
    <property type="molecule type" value="Transcribed_RNA"/>
</dbReference>
<dbReference type="InterPro" id="IPR036259">
    <property type="entry name" value="MFS_trans_sf"/>
</dbReference>
<evidence type="ECO:0000256" key="3">
    <source>
        <dbReference type="ARBA" id="ARBA00022692"/>
    </source>
</evidence>
<feature type="transmembrane region" description="Helical" evidence="7">
    <location>
        <begin position="438"/>
        <end position="456"/>
    </location>
</feature>
<dbReference type="SUPFAM" id="SSF103473">
    <property type="entry name" value="MFS general substrate transporter"/>
    <property type="match status" value="1"/>
</dbReference>
<dbReference type="PROSITE" id="PS50850">
    <property type="entry name" value="MFS"/>
    <property type="match status" value="1"/>
</dbReference>
<dbReference type="GO" id="GO:0016020">
    <property type="term" value="C:membrane"/>
    <property type="evidence" value="ECO:0007669"/>
    <property type="project" value="UniProtKB-SubCell"/>
</dbReference>
<dbReference type="InterPro" id="IPR020846">
    <property type="entry name" value="MFS_dom"/>
</dbReference>
<dbReference type="InterPro" id="IPR050382">
    <property type="entry name" value="MFS_Na/Anion_cotransporter"/>
</dbReference>